<keyword evidence="2" id="KW-1185">Reference proteome</keyword>
<evidence type="ECO:0000313" key="2">
    <source>
        <dbReference type="Proteomes" id="UP000183832"/>
    </source>
</evidence>
<dbReference type="AlphaFoldDB" id="A0A1J1IST0"/>
<sequence length="73" mass="8330">MFGMKYVAETISFLNNGNVKQTQLPSSLPQPRMNIGKILSTLQLFKCVCMLQTDDDYMDLVLCEGFVKRRCCC</sequence>
<reference evidence="1" key="1">
    <citation type="submission" date="2015-04" db="EMBL/GenBank/DDBJ databases">
        <authorList>
            <person name="Syromyatnikov M.Y."/>
            <person name="Popov V.N."/>
        </authorList>
    </citation>
    <scope>NUCLEOTIDE SEQUENCE [LARGE SCALE GENOMIC DNA]</scope>
</reference>
<accession>A0A1J1IST0</accession>
<evidence type="ECO:0000313" key="1">
    <source>
        <dbReference type="EMBL" id="CRL03184.1"/>
    </source>
</evidence>
<organism evidence="1 2">
    <name type="scientific">Clunio marinus</name>
    <dbReference type="NCBI Taxonomy" id="568069"/>
    <lineage>
        <taxon>Eukaryota</taxon>
        <taxon>Metazoa</taxon>
        <taxon>Ecdysozoa</taxon>
        <taxon>Arthropoda</taxon>
        <taxon>Hexapoda</taxon>
        <taxon>Insecta</taxon>
        <taxon>Pterygota</taxon>
        <taxon>Neoptera</taxon>
        <taxon>Endopterygota</taxon>
        <taxon>Diptera</taxon>
        <taxon>Nematocera</taxon>
        <taxon>Chironomoidea</taxon>
        <taxon>Chironomidae</taxon>
        <taxon>Clunio</taxon>
    </lineage>
</organism>
<name>A0A1J1IST0_9DIPT</name>
<gene>
    <name evidence="1" type="ORF">CLUMA_CG016946</name>
</gene>
<protein>
    <submittedName>
        <fullName evidence="1">CLUMA_CG016946, isoform A</fullName>
    </submittedName>
</protein>
<proteinExistence type="predicted"/>
<dbReference type="EMBL" id="CVRI01000059">
    <property type="protein sequence ID" value="CRL03184.1"/>
    <property type="molecule type" value="Genomic_DNA"/>
</dbReference>
<dbReference type="Proteomes" id="UP000183832">
    <property type="component" value="Unassembled WGS sequence"/>
</dbReference>